<reference evidence="2" key="1">
    <citation type="submission" date="2014-08" db="EMBL/GenBank/DDBJ databases">
        <authorList>
            <person name="Sharma Rahul"/>
            <person name="Thines Marco"/>
        </authorList>
    </citation>
    <scope>NUCLEOTIDE SEQUENCE</scope>
</reference>
<proteinExistence type="predicted"/>
<evidence type="ECO:0000313" key="2">
    <source>
        <dbReference type="EMBL" id="CDZ96876.1"/>
    </source>
</evidence>
<dbReference type="AlphaFoldDB" id="A0A0F7SEL1"/>
<name>A0A0F7SEL1_PHARH</name>
<organism evidence="2">
    <name type="scientific">Phaffia rhodozyma</name>
    <name type="common">Yeast</name>
    <name type="synonym">Xanthophyllomyces dendrorhous</name>
    <dbReference type="NCBI Taxonomy" id="264483"/>
    <lineage>
        <taxon>Eukaryota</taxon>
        <taxon>Fungi</taxon>
        <taxon>Dikarya</taxon>
        <taxon>Basidiomycota</taxon>
        <taxon>Agaricomycotina</taxon>
        <taxon>Tremellomycetes</taxon>
        <taxon>Cystofilobasidiales</taxon>
        <taxon>Mrakiaceae</taxon>
        <taxon>Phaffia</taxon>
    </lineage>
</organism>
<evidence type="ECO:0000256" key="1">
    <source>
        <dbReference type="SAM" id="Phobius"/>
    </source>
</evidence>
<sequence>MGQRTSRPTEDLEIKQQILGLDEKDEQQRIRITALRDSRLAKRLQFVDIEEYHRRIFRKGDIENMDDGFGEIRAFHERRRREVTAFVWTSLLISVIGLSYNLWMISKYLIQTDWFRNLIGMKDPNAAISN</sequence>
<keyword evidence="1" id="KW-0812">Transmembrane</keyword>
<protein>
    <submittedName>
        <fullName evidence="2">Uncharacterized protein</fullName>
    </submittedName>
</protein>
<keyword evidence="1" id="KW-1133">Transmembrane helix</keyword>
<accession>A0A0F7SEL1</accession>
<feature type="transmembrane region" description="Helical" evidence="1">
    <location>
        <begin position="83"/>
        <end position="103"/>
    </location>
</feature>
<keyword evidence="1" id="KW-0472">Membrane</keyword>
<dbReference type="EMBL" id="LN483167">
    <property type="protein sequence ID" value="CDZ96876.1"/>
    <property type="molecule type" value="Genomic_DNA"/>
</dbReference>